<evidence type="ECO:0000256" key="4">
    <source>
        <dbReference type="ARBA" id="ARBA00035207"/>
    </source>
</evidence>
<evidence type="ECO:0000256" key="6">
    <source>
        <dbReference type="RuleBase" id="RU004005"/>
    </source>
</evidence>
<feature type="compositionally biased region" description="Basic residues" evidence="7">
    <location>
        <begin position="223"/>
        <end position="234"/>
    </location>
</feature>
<dbReference type="InParanoid" id="A0A1V8T3L5"/>
<evidence type="ECO:0000256" key="2">
    <source>
        <dbReference type="ARBA" id="ARBA00022980"/>
    </source>
</evidence>
<dbReference type="STRING" id="1507870.A0A1V8T3L5"/>
<comment type="caution">
    <text evidence="8">The sequence shown here is derived from an EMBL/GenBank/DDBJ whole genome shotgun (WGS) entry which is preliminary data.</text>
</comment>
<feature type="region of interest" description="Disordered" evidence="7">
    <location>
        <begin position="215"/>
        <end position="234"/>
    </location>
</feature>
<dbReference type="EMBL" id="NAJO01000018">
    <property type="protein sequence ID" value="OQO05851.1"/>
    <property type="molecule type" value="Genomic_DNA"/>
</dbReference>
<sequence>MNLRRHQLQYCDCDSSTVATLTTTTTANPSHHETIIARPKPSTNFENVRYAATHIEPAKSARSRGSYLRVSYKNTRETAQAINGWKLTRALAYLENVKTKTEVVPFRRYAGGTGRASQGKQFGATRARWPIKSAEFLLSLLKNAEANADTKGLDTSNLIVKHIQVNQAPKQRRRTYRAHGRINPYMSNPCHIEMILTEGQEVVQKAPEVVARQEGLHLSSRQRGARRTRAITSS</sequence>
<dbReference type="InterPro" id="IPR036394">
    <property type="entry name" value="Ribosomal_uL22_sf"/>
</dbReference>
<dbReference type="SUPFAM" id="SSF54843">
    <property type="entry name" value="Ribosomal protein L22"/>
    <property type="match status" value="1"/>
</dbReference>
<dbReference type="GO" id="GO:0022625">
    <property type="term" value="C:cytosolic large ribosomal subunit"/>
    <property type="evidence" value="ECO:0007669"/>
    <property type="project" value="TreeGrafter"/>
</dbReference>
<evidence type="ECO:0000256" key="7">
    <source>
        <dbReference type="SAM" id="MobiDB-lite"/>
    </source>
</evidence>
<evidence type="ECO:0000313" key="9">
    <source>
        <dbReference type="Proteomes" id="UP000192596"/>
    </source>
</evidence>
<dbReference type="PANTHER" id="PTHR11593">
    <property type="entry name" value="60S RIBOSOMAL PROTEIN L17"/>
    <property type="match status" value="1"/>
</dbReference>
<keyword evidence="9" id="KW-1185">Reference proteome</keyword>
<keyword evidence="3 6" id="KW-0687">Ribonucleoprotein</keyword>
<reference evidence="9" key="1">
    <citation type="submission" date="2017-03" db="EMBL/GenBank/DDBJ databases">
        <title>Genomes of endolithic fungi from Antarctica.</title>
        <authorList>
            <person name="Coleine C."/>
            <person name="Masonjones S."/>
            <person name="Stajich J.E."/>
        </authorList>
    </citation>
    <scope>NUCLEOTIDE SEQUENCE [LARGE SCALE GENOMIC DNA]</scope>
    <source>
        <strain evidence="9">CCFEE 5527</strain>
    </source>
</reference>
<dbReference type="InterPro" id="IPR005721">
    <property type="entry name" value="Ribosomal_uL22_euk/arc"/>
</dbReference>
<dbReference type="Proteomes" id="UP000192596">
    <property type="component" value="Unassembled WGS sequence"/>
</dbReference>
<dbReference type="OrthoDB" id="10254664at2759"/>
<keyword evidence="2 6" id="KW-0689">Ribosomal protein</keyword>
<dbReference type="FunCoup" id="A0A1V8T3L5">
    <property type="interactions" value="1773"/>
</dbReference>
<evidence type="ECO:0000313" key="8">
    <source>
        <dbReference type="EMBL" id="OQO05851.1"/>
    </source>
</evidence>
<evidence type="ECO:0000256" key="5">
    <source>
        <dbReference type="ARBA" id="ARBA00035325"/>
    </source>
</evidence>
<dbReference type="PROSITE" id="PS00464">
    <property type="entry name" value="RIBOSOMAL_L22"/>
    <property type="match status" value="1"/>
</dbReference>
<comment type="similarity">
    <text evidence="1 6">Belongs to the universal ribosomal protein uL22 family.</text>
</comment>
<name>A0A1V8T3L5_9PEZI</name>
<organism evidence="8 9">
    <name type="scientific">Cryoendolithus antarcticus</name>
    <dbReference type="NCBI Taxonomy" id="1507870"/>
    <lineage>
        <taxon>Eukaryota</taxon>
        <taxon>Fungi</taxon>
        <taxon>Dikarya</taxon>
        <taxon>Ascomycota</taxon>
        <taxon>Pezizomycotina</taxon>
        <taxon>Dothideomycetes</taxon>
        <taxon>Dothideomycetidae</taxon>
        <taxon>Cladosporiales</taxon>
        <taxon>Cladosporiaceae</taxon>
        <taxon>Cryoendolithus</taxon>
    </lineage>
</organism>
<dbReference type="PANTHER" id="PTHR11593:SF10">
    <property type="entry name" value="60S RIBOSOMAL PROTEIN L17"/>
    <property type="match status" value="1"/>
</dbReference>
<protein>
    <recommendedName>
        <fullName evidence="4">Large ribosomal subunit protein uL22</fullName>
    </recommendedName>
    <alternativeName>
        <fullName evidence="5">60S ribosomal protein L17</fullName>
    </alternativeName>
</protein>
<proteinExistence type="inferred from homology"/>
<dbReference type="Pfam" id="PF00237">
    <property type="entry name" value="Ribosomal_L22"/>
    <property type="match status" value="1"/>
</dbReference>
<accession>A0A1V8T3L5</accession>
<dbReference type="GO" id="GO:0003735">
    <property type="term" value="F:structural constituent of ribosome"/>
    <property type="evidence" value="ECO:0007669"/>
    <property type="project" value="InterPro"/>
</dbReference>
<dbReference type="AlphaFoldDB" id="A0A1V8T3L5"/>
<dbReference type="InterPro" id="IPR018260">
    <property type="entry name" value="Ribosomal_uL22_CS"/>
</dbReference>
<dbReference type="Gene3D" id="3.90.470.10">
    <property type="entry name" value="Ribosomal protein L22/L17"/>
    <property type="match status" value="1"/>
</dbReference>
<evidence type="ECO:0000256" key="1">
    <source>
        <dbReference type="ARBA" id="ARBA00009451"/>
    </source>
</evidence>
<dbReference type="NCBIfam" id="TIGR01038">
    <property type="entry name" value="uL22_arch_euk"/>
    <property type="match status" value="1"/>
</dbReference>
<dbReference type="GO" id="GO:0002181">
    <property type="term" value="P:cytoplasmic translation"/>
    <property type="evidence" value="ECO:0007669"/>
    <property type="project" value="TreeGrafter"/>
</dbReference>
<dbReference type="InterPro" id="IPR001063">
    <property type="entry name" value="Ribosomal_uL22"/>
</dbReference>
<evidence type="ECO:0000256" key="3">
    <source>
        <dbReference type="ARBA" id="ARBA00023274"/>
    </source>
</evidence>
<gene>
    <name evidence="8" type="ORF">B0A48_09946</name>
</gene>
<dbReference type="CDD" id="cd00336">
    <property type="entry name" value="Ribosomal_L22"/>
    <property type="match status" value="1"/>
</dbReference>
<dbReference type="FunFam" id="3.90.470.10:FF:000010">
    <property type="entry name" value="60S ribosomal protein L17"/>
    <property type="match status" value="1"/>
</dbReference>